<feature type="compositionally biased region" description="Low complexity" evidence="6">
    <location>
        <begin position="11"/>
        <end position="20"/>
    </location>
</feature>
<evidence type="ECO:0000256" key="3">
    <source>
        <dbReference type="ARBA" id="ARBA00022603"/>
    </source>
</evidence>
<evidence type="ECO:0000256" key="6">
    <source>
        <dbReference type="SAM" id="MobiDB-lite"/>
    </source>
</evidence>
<dbReference type="InterPro" id="IPR006363">
    <property type="entry name" value="Cbl_synth_CobJ/CibH_dom"/>
</dbReference>
<organism evidence="8 9">
    <name type="scientific">Methanolapillus ohkumae</name>
    <dbReference type="NCBI Taxonomy" id="3028298"/>
    <lineage>
        <taxon>Archaea</taxon>
        <taxon>Methanobacteriati</taxon>
        <taxon>Methanobacteriota</taxon>
        <taxon>Stenosarchaea group</taxon>
        <taxon>Methanomicrobia</taxon>
        <taxon>Methanosarcinales</taxon>
        <taxon>Methanosarcinaceae</taxon>
        <taxon>Methanolapillus</taxon>
    </lineage>
</organism>
<dbReference type="Gene3D" id="3.40.1010.10">
    <property type="entry name" value="Cobalt-precorrin-4 Transmethylase, Domain 1"/>
    <property type="match status" value="1"/>
</dbReference>
<keyword evidence="9" id="KW-1185">Reference proteome</keyword>
<dbReference type="InterPro" id="IPR000878">
    <property type="entry name" value="4pyrrol_Mease"/>
</dbReference>
<dbReference type="InterPro" id="IPR035996">
    <property type="entry name" value="4pyrrol_Methylase_sf"/>
</dbReference>
<evidence type="ECO:0000256" key="1">
    <source>
        <dbReference type="ARBA" id="ARBA00004953"/>
    </source>
</evidence>
<evidence type="ECO:0000256" key="4">
    <source>
        <dbReference type="ARBA" id="ARBA00022679"/>
    </source>
</evidence>
<dbReference type="Pfam" id="PF00590">
    <property type="entry name" value="TP_methylase"/>
    <property type="match status" value="1"/>
</dbReference>
<feature type="domain" description="Tetrapyrrole methylase" evidence="7">
    <location>
        <begin position="24"/>
        <end position="231"/>
    </location>
</feature>
<evidence type="ECO:0000256" key="5">
    <source>
        <dbReference type="ARBA" id="ARBA00022691"/>
    </source>
</evidence>
<name>A0AA96V815_9EURY</name>
<dbReference type="AlphaFoldDB" id="A0AA96V815"/>
<dbReference type="PANTHER" id="PTHR47036">
    <property type="entry name" value="COBALT-FACTOR III C(17)-METHYLTRANSFERASE-RELATED"/>
    <property type="match status" value="1"/>
</dbReference>
<dbReference type="InterPro" id="IPR014776">
    <property type="entry name" value="4pyrrole_Mease_sub2"/>
</dbReference>
<keyword evidence="5" id="KW-0949">S-adenosyl-L-methionine</keyword>
<feature type="region of interest" description="Disordered" evidence="6">
    <location>
        <begin position="1"/>
        <end position="21"/>
    </location>
</feature>
<dbReference type="NCBIfam" id="TIGR01466">
    <property type="entry name" value="cobJ_cbiH"/>
    <property type="match status" value="1"/>
</dbReference>
<evidence type="ECO:0000256" key="2">
    <source>
        <dbReference type="ARBA" id="ARBA00022573"/>
    </source>
</evidence>
<keyword evidence="3 8" id="KW-0489">Methyltransferase</keyword>
<dbReference type="GO" id="GO:0009236">
    <property type="term" value="P:cobalamin biosynthetic process"/>
    <property type="evidence" value="ECO:0007669"/>
    <property type="project" value="UniProtKB-KW"/>
</dbReference>
<sequence length="274" mass="30084">MPLPNKEQNQPSSSPSPSASKKGKLYIVGIGPGSVEQLTVHAKNVILNADYILGNDTYLDQIESLITTQNVYRSSMGQEVDRAKEAVKMAENHVAVMVSGGDANVYGMAGIVIEVAERNHLDVDIEVVPGVTAMLAGASVLGAPIVTDAATISLSDLLTPWEVIEKRLDLASQADFIISLYNPKSRQRTSNFERAIEIIKRHKPAHVPVGLVKNALRGDEQEFIVTTLGDVLNYNDWVDMRTAIIICNSDSRIWKSPHGDKIITPRGYQKKYEY</sequence>
<dbReference type="Proteomes" id="UP001304970">
    <property type="component" value="Chromosome"/>
</dbReference>
<dbReference type="GO" id="GO:0008168">
    <property type="term" value="F:methyltransferase activity"/>
    <property type="evidence" value="ECO:0007669"/>
    <property type="project" value="UniProtKB-KW"/>
</dbReference>
<comment type="pathway">
    <text evidence="1">Cofactor biosynthesis; adenosylcobalamin biosynthesis.</text>
</comment>
<gene>
    <name evidence="8" type="ORF">MsAm2_07560</name>
</gene>
<proteinExistence type="predicted"/>
<dbReference type="CDD" id="cd11646">
    <property type="entry name" value="Precorrin_3B_C17_MT"/>
    <property type="match status" value="1"/>
</dbReference>
<feature type="compositionally biased region" description="Polar residues" evidence="6">
    <location>
        <begin position="1"/>
        <end position="10"/>
    </location>
</feature>
<dbReference type="GO" id="GO:0032259">
    <property type="term" value="P:methylation"/>
    <property type="evidence" value="ECO:0007669"/>
    <property type="project" value="UniProtKB-KW"/>
</dbReference>
<dbReference type="SUPFAM" id="SSF53790">
    <property type="entry name" value="Tetrapyrrole methylase"/>
    <property type="match status" value="1"/>
</dbReference>
<keyword evidence="2" id="KW-0169">Cobalamin biosynthesis</keyword>
<dbReference type="EC" id="2.1.1.272" evidence="8"/>
<evidence type="ECO:0000313" key="8">
    <source>
        <dbReference type="EMBL" id="WNY26973.1"/>
    </source>
</evidence>
<accession>A0AA96V815</accession>
<dbReference type="InterPro" id="IPR051810">
    <property type="entry name" value="Precorrin_MeTrfase"/>
</dbReference>
<dbReference type="PANTHER" id="PTHR47036:SF1">
    <property type="entry name" value="COBALT-FACTOR III C(17)-METHYLTRANSFERASE-RELATED"/>
    <property type="match status" value="1"/>
</dbReference>
<keyword evidence="4 8" id="KW-0808">Transferase</keyword>
<protein>
    <submittedName>
        <fullName evidence="8">Cobalt-factor III methyltransferase</fullName>
        <ecNumber evidence="8">2.1.1.272</ecNumber>
    </submittedName>
</protein>
<dbReference type="Gene3D" id="3.30.950.10">
    <property type="entry name" value="Methyltransferase, Cobalt-precorrin-4 Transmethylase, Domain 2"/>
    <property type="match status" value="1"/>
</dbReference>
<dbReference type="InterPro" id="IPR014777">
    <property type="entry name" value="4pyrrole_Mease_sub1"/>
</dbReference>
<reference evidence="8 9" key="1">
    <citation type="submission" date="2023-07" db="EMBL/GenBank/DDBJ databases">
        <title>Closed genome sequence of Methanosarcinaceae archaeon Am2.</title>
        <authorList>
            <person name="Poehlein A."/>
            <person name="Protasov E."/>
            <person name="Platt K."/>
            <person name="Reeh H."/>
            <person name="Daniel R."/>
            <person name="Brune A."/>
        </authorList>
    </citation>
    <scope>NUCLEOTIDE SEQUENCE [LARGE SCALE GENOMIC DNA]</scope>
    <source>
        <strain evidence="8 9">Am2</strain>
    </source>
</reference>
<dbReference type="EMBL" id="CP131061">
    <property type="protein sequence ID" value="WNY26973.1"/>
    <property type="molecule type" value="Genomic_DNA"/>
</dbReference>
<evidence type="ECO:0000259" key="7">
    <source>
        <dbReference type="Pfam" id="PF00590"/>
    </source>
</evidence>
<evidence type="ECO:0000313" key="9">
    <source>
        <dbReference type="Proteomes" id="UP001304970"/>
    </source>
</evidence>